<dbReference type="GO" id="GO:0009252">
    <property type="term" value="P:peptidoglycan biosynthetic process"/>
    <property type="evidence" value="ECO:0007669"/>
    <property type="project" value="UniProtKB-UniRule"/>
</dbReference>
<dbReference type="GO" id="GO:0005737">
    <property type="term" value="C:cytoplasm"/>
    <property type="evidence" value="ECO:0007669"/>
    <property type="project" value="UniProtKB-SubCell"/>
</dbReference>
<dbReference type="PANTHER" id="PTHR43445:SF3">
    <property type="entry name" value="UDP-N-ACETYLMURAMATE--L-ALANINE LIGASE"/>
    <property type="match status" value="1"/>
</dbReference>
<evidence type="ECO:0000256" key="9">
    <source>
        <dbReference type="ARBA" id="ARBA00022960"/>
    </source>
</evidence>
<protein>
    <recommendedName>
        <fullName evidence="3 14">UDP-N-acetylmuramate--L-alanine ligase</fullName>
        <ecNumber evidence="3 14">6.3.2.8</ecNumber>
    </recommendedName>
    <alternativeName>
        <fullName evidence="14">UDP-N-acetylmuramoyl-L-alanine synthetase</fullName>
    </alternativeName>
</protein>
<dbReference type="InterPro" id="IPR050061">
    <property type="entry name" value="MurCDEF_pg_biosynth"/>
</dbReference>
<dbReference type="InterPro" id="IPR013221">
    <property type="entry name" value="Mur_ligase_cen"/>
</dbReference>
<comment type="function">
    <text evidence="14">Cell wall formation.</text>
</comment>
<evidence type="ECO:0000256" key="7">
    <source>
        <dbReference type="ARBA" id="ARBA00022741"/>
    </source>
</evidence>
<feature type="domain" description="Mur ligase central" evidence="17">
    <location>
        <begin position="126"/>
        <end position="310"/>
    </location>
</feature>
<keyword evidence="10 14" id="KW-0573">Peptidoglycan synthesis</keyword>
<dbReference type="EC" id="6.3.2.8" evidence="3 14"/>
<evidence type="ECO:0000259" key="16">
    <source>
        <dbReference type="Pfam" id="PF02875"/>
    </source>
</evidence>
<dbReference type="InterPro" id="IPR004101">
    <property type="entry name" value="Mur_ligase_C"/>
</dbReference>
<keyword evidence="4 14" id="KW-0963">Cytoplasm</keyword>
<dbReference type="Pfam" id="PF01225">
    <property type="entry name" value="Mur_ligase"/>
    <property type="match status" value="1"/>
</dbReference>
<dbReference type="SUPFAM" id="SSF51984">
    <property type="entry name" value="MurCD N-terminal domain"/>
    <property type="match status" value="1"/>
</dbReference>
<feature type="domain" description="Mur ligase C-terminal" evidence="16">
    <location>
        <begin position="333"/>
        <end position="466"/>
    </location>
</feature>
<dbReference type="SUPFAM" id="SSF53244">
    <property type="entry name" value="MurD-like peptide ligases, peptide-binding domain"/>
    <property type="match status" value="1"/>
</dbReference>
<dbReference type="GO" id="GO:0071555">
    <property type="term" value="P:cell wall organization"/>
    <property type="evidence" value="ECO:0007669"/>
    <property type="project" value="UniProtKB-KW"/>
</dbReference>
<dbReference type="RefSeq" id="WP_141784663.1">
    <property type="nucleotide sequence ID" value="NZ_BAAAIK010000002.1"/>
</dbReference>
<dbReference type="PANTHER" id="PTHR43445">
    <property type="entry name" value="UDP-N-ACETYLMURAMATE--L-ALANINE LIGASE-RELATED"/>
    <property type="match status" value="1"/>
</dbReference>
<comment type="caution">
    <text evidence="18">The sequence shown here is derived from an EMBL/GenBank/DDBJ whole genome shotgun (WGS) entry which is preliminary data.</text>
</comment>
<keyword evidence="6 14" id="KW-0132">Cell division</keyword>
<evidence type="ECO:0000256" key="8">
    <source>
        <dbReference type="ARBA" id="ARBA00022840"/>
    </source>
</evidence>
<comment type="similarity">
    <text evidence="14">Belongs to the MurCDEF family.</text>
</comment>
<dbReference type="Gene3D" id="3.40.50.720">
    <property type="entry name" value="NAD(P)-binding Rossmann-like Domain"/>
    <property type="match status" value="1"/>
</dbReference>
<evidence type="ECO:0000256" key="4">
    <source>
        <dbReference type="ARBA" id="ARBA00022490"/>
    </source>
</evidence>
<evidence type="ECO:0000256" key="1">
    <source>
        <dbReference type="ARBA" id="ARBA00004496"/>
    </source>
</evidence>
<evidence type="ECO:0000256" key="10">
    <source>
        <dbReference type="ARBA" id="ARBA00022984"/>
    </source>
</evidence>
<dbReference type="NCBIfam" id="TIGR01082">
    <property type="entry name" value="murC"/>
    <property type="match status" value="1"/>
</dbReference>
<comment type="subcellular location">
    <subcellularLocation>
        <location evidence="1 14">Cytoplasm</location>
    </subcellularLocation>
</comment>
<dbReference type="HAMAP" id="MF_00046">
    <property type="entry name" value="MurC"/>
    <property type="match status" value="1"/>
</dbReference>
<evidence type="ECO:0000313" key="18">
    <source>
        <dbReference type="EMBL" id="TQL50539.1"/>
    </source>
</evidence>
<evidence type="ECO:0000256" key="13">
    <source>
        <dbReference type="ARBA" id="ARBA00047833"/>
    </source>
</evidence>
<dbReference type="Gene3D" id="3.40.1190.10">
    <property type="entry name" value="Mur-like, catalytic domain"/>
    <property type="match status" value="1"/>
</dbReference>
<dbReference type="Pfam" id="PF02875">
    <property type="entry name" value="Mur_ligase_C"/>
    <property type="match status" value="1"/>
</dbReference>
<dbReference type="OrthoDB" id="9804126at2"/>
<organism evidence="18 19">
    <name type="scientific">Ornithinicoccus hortensis</name>
    <dbReference type="NCBI Taxonomy" id="82346"/>
    <lineage>
        <taxon>Bacteria</taxon>
        <taxon>Bacillati</taxon>
        <taxon>Actinomycetota</taxon>
        <taxon>Actinomycetes</taxon>
        <taxon>Micrococcales</taxon>
        <taxon>Intrasporangiaceae</taxon>
        <taxon>Ornithinicoccus</taxon>
    </lineage>
</organism>
<dbReference type="SUPFAM" id="SSF53623">
    <property type="entry name" value="MurD-like peptide ligases, catalytic domain"/>
    <property type="match status" value="1"/>
</dbReference>
<keyword evidence="8 14" id="KW-0067">ATP-binding</keyword>
<dbReference type="GO" id="GO:0008360">
    <property type="term" value="P:regulation of cell shape"/>
    <property type="evidence" value="ECO:0007669"/>
    <property type="project" value="UniProtKB-KW"/>
</dbReference>
<keyword evidence="5 14" id="KW-0436">Ligase</keyword>
<evidence type="ECO:0000256" key="2">
    <source>
        <dbReference type="ARBA" id="ARBA00004752"/>
    </source>
</evidence>
<keyword evidence="11 14" id="KW-0131">Cell cycle</keyword>
<name>A0A542YR29_9MICO</name>
<dbReference type="Gene3D" id="3.90.190.20">
    <property type="entry name" value="Mur ligase, C-terminal domain"/>
    <property type="match status" value="1"/>
</dbReference>
<proteinExistence type="inferred from homology"/>
<dbReference type="InterPro" id="IPR036565">
    <property type="entry name" value="Mur-like_cat_sf"/>
</dbReference>
<sequence length="497" mass="51090">MSDGVNERFDFTQPVPPAEELGAVHFIAAGGSGMSGVARMFLASGAEVSGSDAVDSPALQALAREGVRVAVGHDPANLGAAQTVVISSAIRESNPELVAARAAGLRVLHRAQGIAALLHGRDAVAVAGANGKTTTSAMLAWALRQAGADPAYVVGSPIGGTGTNAAPGTGPFVVEADESDGSFLVYRPQVAIVTNVKPDHLDFYGTVDNLRAAYRRFAATIRPGGLLAASSDDPGAADLAEQHRDQGNRVLTFGSGPAADLQVGESVPGPDGLSTRAVLTDTRSGATHDLLVPMPGRHNVLNAAAAYLAATAGLGLEPDPVLAGLASYPGTHRRFEPVGTAGGVQIIDDYAHNPDKVAAVVQAGRAVAGPDRRLVVLFQPHLYSRTRDFAEEFAAGLAAADVVCVMDVYGAREDPVPGISGQLIIDRLTLRDFRGEARFLPQRDGTAHHVAETVRPGDLLLTVGAGDVTRVGPEVLGLLGAADRAADEPDRQGRGGS</sequence>
<reference evidence="18 19" key="1">
    <citation type="submission" date="2019-06" db="EMBL/GenBank/DDBJ databases">
        <title>Sequencing the genomes of 1000 actinobacteria strains.</title>
        <authorList>
            <person name="Klenk H.-P."/>
        </authorList>
    </citation>
    <scope>NUCLEOTIDE SEQUENCE [LARGE SCALE GENOMIC DNA]</scope>
    <source>
        <strain evidence="18 19">DSM 12335</strain>
    </source>
</reference>
<evidence type="ECO:0000259" key="17">
    <source>
        <dbReference type="Pfam" id="PF08245"/>
    </source>
</evidence>
<evidence type="ECO:0000313" key="19">
    <source>
        <dbReference type="Proteomes" id="UP000319516"/>
    </source>
</evidence>
<evidence type="ECO:0000256" key="6">
    <source>
        <dbReference type="ARBA" id="ARBA00022618"/>
    </source>
</evidence>
<evidence type="ECO:0000259" key="15">
    <source>
        <dbReference type="Pfam" id="PF01225"/>
    </source>
</evidence>
<evidence type="ECO:0000256" key="12">
    <source>
        <dbReference type="ARBA" id="ARBA00023316"/>
    </source>
</evidence>
<evidence type="ECO:0000256" key="14">
    <source>
        <dbReference type="HAMAP-Rule" id="MF_00046"/>
    </source>
</evidence>
<keyword evidence="9 14" id="KW-0133">Cell shape</keyword>
<evidence type="ECO:0000256" key="11">
    <source>
        <dbReference type="ARBA" id="ARBA00023306"/>
    </source>
</evidence>
<keyword evidence="19" id="KW-1185">Reference proteome</keyword>
<dbReference type="GO" id="GO:0051301">
    <property type="term" value="P:cell division"/>
    <property type="evidence" value="ECO:0007669"/>
    <property type="project" value="UniProtKB-KW"/>
</dbReference>
<feature type="domain" description="Mur ligase N-terminal catalytic" evidence="15">
    <location>
        <begin position="24"/>
        <end position="119"/>
    </location>
</feature>
<dbReference type="UniPathway" id="UPA00219"/>
<keyword evidence="12 14" id="KW-0961">Cell wall biogenesis/degradation</keyword>
<keyword evidence="7 14" id="KW-0547">Nucleotide-binding</keyword>
<gene>
    <name evidence="14" type="primary">murC</name>
    <name evidence="18" type="ORF">FB467_1650</name>
</gene>
<dbReference type="AlphaFoldDB" id="A0A542YR29"/>
<comment type="pathway">
    <text evidence="2 14">Cell wall biogenesis; peptidoglycan biosynthesis.</text>
</comment>
<feature type="binding site" evidence="14">
    <location>
        <begin position="128"/>
        <end position="134"/>
    </location>
    <ligand>
        <name>ATP</name>
        <dbReference type="ChEBI" id="CHEBI:30616"/>
    </ligand>
</feature>
<dbReference type="InterPro" id="IPR005758">
    <property type="entry name" value="UDP-N-AcMur_Ala_ligase_MurC"/>
</dbReference>
<dbReference type="GO" id="GO:0008763">
    <property type="term" value="F:UDP-N-acetylmuramate-L-alanine ligase activity"/>
    <property type="evidence" value="ECO:0007669"/>
    <property type="project" value="UniProtKB-UniRule"/>
</dbReference>
<dbReference type="GO" id="GO:0005524">
    <property type="term" value="F:ATP binding"/>
    <property type="evidence" value="ECO:0007669"/>
    <property type="project" value="UniProtKB-UniRule"/>
</dbReference>
<accession>A0A542YR29</accession>
<evidence type="ECO:0000256" key="3">
    <source>
        <dbReference type="ARBA" id="ARBA00012211"/>
    </source>
</evidence>
<evidence type="ECO:0000256" key="5">
    <source>
        <dbReference type="ARBA" id="ARBA00022598"/>
    </source>
</evidence>
<dbReference type="InterPro" id="IPR036615">
    <property type="entry name" value="Mur_ligase_C_dom_sf"/>
</dbReference>
<comment type="catalytic activity">
    <reaction evidence="13 14">
        <text>UDP-N-acetyl-alpha-D-muramate + L-alanine + ATP = UDP-N-acetyl-alpha-D-muramoyl-L-alanine + ADP + phosphate + H(+)</text>
        <dbReference type="Rhea" id="RHEA:23372"/>
        <dbReference type="ChEBI" id="CHEBI:15378"/>
        <dbReference type="ChEBI" id="CHEBI:30616"/>
        <dbReference type="ChEBI" id="CHEBI:43474"/>
        <dbReference type="ChEBI" id="CHEBI:57972"/>
        <dbReference type="ChEBI" id="CHEBI:70757"/>
        <dbReference type="ChEBI" id="CHEBI:83898"/>
        <dbReference type="ChEBI" id="CHEBI:456216"/>
        <dbReference type="EC" id="6.3.2.8"/>
    </reaction>
</comment>
<dbReference type="EMBL" id="VFOP01000001">
    <property type="protein sequence ID" value="TQL50539.1"/>
    <property type="molecule type" value="Genomic_DNA"/>
</dbReference>
<dbReference type="Pfam" id="PF08245">
    <property type="entry name" value="Mur_ligase_M"/>
    <property type="match status" value="1"/>
</dbReference>
<dbReference type="Proteomes" id="UP000319516">
    <property type="component" value="Unassembled WGS sequence"/>
</dbReference>
<dbReference type="InterPro" id="IPR000713">
    <property type="entry name" value="Mur_ligase_N"/>
</dbReference>